<dbReference type="FunFam" id="3.30.70.100:FF:000002">
    <property type="entry name" value="V-type proton ATPase subunit C"/>
    <property type="match status" value="1"/>
</dbReference>
<dbReference type="OrthoDB" id="6605928at2759"/>
<evidence type="ECO:0000256" key="5">
    <source>
        <dbReference type="RuleBase" id="RU364010"/>
    </source>
</evidence>
<dbReference type="CDD" id="cd14785">
    <property type="entry name" value="V-ATPase_C"/>
    <property type="match status" value="1"/>
</dbReference>
<dbReference type="InterPro" id="IPR004907">
    <property type="entry name" value="ATPase_V1-cplx_csu"/>
</dbReference>
<comment type="similarity">
    <text evidence="1 5">Belongs to the V-ATPase C subunit family.</text>
</comment>
<dbReference type="GO" id="GO:0046961">
    <property type="term" value="F:proton-transporting ATPase activity, rotational mechanism"/>
    <property type="evidence" value="ECO:0007669"/>
    <property type="project" value="InterPro"/>
</dbReference>
<keyword evidence="7" id="KW-1185">Reference proteome</keyword>
<name>A0A151ZAM4_TIELA</name>
<gene>
    <name evidence="6" type="ORF">DLAC_11696</name>
</gene>
<dbReference type="Gene3D" id="3.30.70.1180">
    <property type="entry name" value="Vacuolar atp synthase subunit c, domain 1"/>
    <property type="match status" value="1"/>
</dbReference>
<dbReference type="PANTHER" id="PTHR10137:SF0">
    <property type="entry name" value="V-TYPE PROTON ATPASE SUBUNIT C"/>
    <property type="match status" value="1"/>
</dbReference>
<comment type="function">
    <text evidence="5">Subunit of the V1 complex of vacuolar(H+)-ATPase (V-ATPase), a multisubunit enzyme composed of a peripheral complex (V1) that hydrolyzes ATP and a membrane integral complex (V0) that translocates protons. V-ATPase is responsible for acidifying and maintaining the pH of intracellular compartments and in some cell types, is targeted to the plasma membrane, where it is responsible for acidifying the extracellular environment. Subunit C is necessary for the assembly of the catalytic sector of the enzyme and is likely to have a specific function in its catalytic activity.</text>
</comment>
<dbReference type="InParanoid" id="A0A151ZAM4"/>
<dbReference type="STRING" id="361077.A0A151ZAM4"/>
<dbReference type="Gene3D" id="3.30.70.100">
    <property type="match status" value="1"/>
</dbReference>
<keyword evidence="4 5" id="KW-0406">Ion transport</keyword>
<keyword evidence="2 5" id="KW-0813">Transport</keyword>
<evidence type="ECO:0000256" key="4">
    <source>
        <dbReference type="ARBA" id="ARBA00023065"/>
    </source>
</evidence>
<dbReference type="AlphaFoldDB" id="A0A151ZAM4"/>
<evidence type="ECO:0000256" key="3">
    <source>
        <dbReference type="ARBA" id="ARBA00022781"/>
    </source>
</evidence>
<sequence length="371" mass="42840">MSESKMFWLISAPNREGQDIFEQVNQKTAKESNCSENKKFATPSLRVGTLNSLIALNDDLHRLDTFMENTAKKLAKQLGDLAGTKPKDKSLSIDGSPIQNYLSSFKWDDGKYSLKLTLQEIVDKLTTYTTKIDEELKTRAGEYSSLSSSLAAEERKTSGNLTVRSIQDLIPPEVLIQSEYITTAFVVIPKSQEKDFLQAYETLSEYVVARSAKRLATDPDFFLYSVFLFKKYYDNFKHKVNEKKWVIREFKADNAADLNKSSQETQKLTESKKNYKASFQRWCKISFPEAFTCWIHLKVIRLFVESVLRFGIPFNFQAILMRPHKPDDKNLRDILYNQFKYLGSAHISGKNELEEGEKFFPYVYIPIDCEM</sequence>
<evidence type="ECO:0000256" key="2">
    <source>
        <dbReference type="ARBA" id="ARBA00022448"/>
    </source>
</evidence>
<dbReference type="FunCoup" id="A0A151ZAM4">
    <property type="interactions" value="318"/>
</dbReference>
<organism evidence="6 7">
    <name type="scientific">Tieghemostelium lacteum</name>
    <name type="common">Slime mold</name>
    <name type="synonym">Dictyostelium lacteum</name>
    <dbReference type="NCBI Taxonomy" id="361077"/>
    <lineage>
        <taxon>Eukaryota</taxon>
        <taxon>Amoebozoa</taxon>
        <taxon>Evosea</taxon>
        <taxon>Eumycetozoa</taxon>
        <taxon>Dictyostelia</taxon>
        <taxon>Dictyosteliales</taxon>
        <taxon>Raperosteliaceae</taxon>
        <taxon>Tieghemostelium</taxon>
    </lineage>
</organism>
<dbReference type="PANTHER" id="PTHR10137">
    <property type="entry name" value="V-TYPE PROTON ATPASE SUBUNIT C"/>
    <property type="match status" value="1"/>
</dbReference>
<reference evidence="6 7" key="1">
    <citation type="submission" date="2015-12" db="EMBL/GenBank/DDBJ databases">
        <title>Dictyostelia acquired genes for synthesis and detection of signals that induce cell-type specialization by lateral gene transfer from prokaryotes.</title>
        <authorList>
            <person name="Gloeckner G."/>
            <person name="Schaap P."/>
        </authorList>
    </citation>
    <scope>NUCLEOTIDE SEQUENCE [LARGE SCALE GENOMIC DNA]</scope>
    <source>
        <strain evidence="6 7">TK</strain>
    </source>
</reference>
<dbReference type="SUPFAM" id="SSF118203">
    <property type="entry name" value="Vacuolar ATP synthase subunit C"/>
    <property type="match status" value="1"/>
</dbReference>
<protein>
    <recommendedName>
        <fullName evidence="5">V-type proton ATPase subunit C</fullName>
    </recommendedName>
</protein>
<dbReference type="Pfam" id="PF03223">
    <property type="entry name" value="V-ATPase_C"/>
    <property type="match status" value="1"/>
</dbReference>
<dbReference type="OMA" id="VMIWIHV"/>
<dbReference type="InterPro" id="IPR036132">
    <property type="entry name" value="Vac_ATP_synth_c_sf"/>
</dbReference>
<proteinExistence type="inferred from homology"/>
<evidence type="ECO:0000313" key="6">
    <source>
        <dbReference type="EMBL" id="KYQ90944.1"/>
    </source>
</evidence>
<dbReference type="Gene3D" id="1.20.1460.10">
    <property type="entry name" value="subunit c (vma5p) of the yeast v-atpase, domain 2"/>
    <property type="match status" value="1"/>
</dbReference>
<comment type="subunit">
    <text evidence="5">V-ATPase is a heteromultimeric enzyme composed of a peripheral catalytic V1 complex (components A to H) attached to an integral membrane V0 proton pore complex.</text>
</comment>
<keyword evidence="3 5" id="KW-0375">Hydrogen ion transport</keyword>
<dbReference type="GO" id="GO:0000221">
    <property type="term" value="C:vacuolar proton-transporting V-type ATPase, V1 domain"/>
    <property type="evidence" value="ECO:0007669"/>
    <property type="project" value="TreeGrafter"/>
</dbReference>
<dbReference type="Proteomes" id="UP000076078">
    <property type="component" value="Unassembled WGS sequence"/>
</dbReference>
<accession>A0A151ZAM4</accession>
<evidence type="ECO:0000313" key="7">
    <source>
        <dbReference type="Proteomes" id="UP000076078"/>
    </source>
</evidence>
<evidence type="ECO:0000256" key="1">
    <source>
        <dbReference type="ARBA" id="ARBA00006138"/>
    </source>
</evidence>
<comment type="caution">
    <text evidence="6">The sequence shown here is derived from an EMBL/GenBank/DDBJ whole genome shotgun (WGS) entry which is preliminary data.</text>
</comment>
<dbReference type="EMBL" id="LODT01000035">
    <property type="protein sequence ID" value="KYQ90944.1"/>
    <property type="molecule type" value="Genomic_DNA"/>
</dbReference>